<sequence>MLLSGCHICTSIKGHCELVDDMCRHVKDLYRSPECLATGSHQEQTNMLRSAAQHQSPVWCEVSPDTRAFLDAVSSVKRLRGNCQTELLPVVCRRTKQQVKSAMAALKEELSPFRCDVASLLQDNIVHMITAPGNRTVDSLISIDVEVILPLFTCDVDHAFYIHPDTIFHSILRENLTDYI</sequence>
<dbReference type="AlphaFoldDB" id="A0AAN8AKP9"/>
<protein>
    <submittedName>
        <fullName evidence="1">Uncharacterized protein</fullName>
    </submittedName>
</protein>
<reference evidence="1 2" key="1">
    <citation type="journal article" date="2023" name="Genes (Basel)">
        <title>Chromosome-Level Genome Assembly and Circadian Gene Repertoire of the Patagonia Blennie Eleginops maclovinus-The Closest Ancestral Proxy of Antarctic Cryonotothenioids.</title>
        <authorList>
            <person name="Cheng C.C."/>
            <person name="Rivera-Colon A.G."/>
            <person name="Minhas B.F."/>
            <person name="Wilson L."/>
            <person name="Rayamajhi N."/>
            <person name="Vargas-Chacoff L."/>
            <person name="Catchen J.M."/>
        </authorList>
    </citation>
    <scope>NUCLEOTIDE SEQUENCE [LARGE SCALE GENOMIC DNA]</scope>
    <source>
        <strain evidence="1">JMC-PN-2008</strain>
    </source>
</reference>
<dbReference type="Proteomes" id="UP001346869">
    <property type="component" value="Unassembled WGS sequence"/>
</dbReference>
<reference evidence="1 2" key="2">
    <citation type="journal article" date="2023" name="Mol. Biol. Evol.">
        <title>Genomics of Secondarily Temperate Adaptation in the Only Non-Antarctic Icefish.</title>
        <authorList>
            <person name="Rivera-Colon A.G."/>
            <person name="Rayamajhi N."/>
            <person name="Minhas B.F."/>
            <person name="Madrigal G."/>
            <person name="Bilyk K.T."/>
            <person name="Yoon V."/>
            <person name="Hune M."/>
            <person name="Gregory S."/>
            <person name="Cheng C.H.C."/>
            <person name="Catchen J.M."/>
        </authorList>
    </citation>
    <scope>NUCLEOTIDE SEQUENCE [LARGE SCALE GENOMIC DNA]</scope>
    <source>
        <strain evidence="1">JMC-PN-2008</strain>
    </source>
</reference>
<accession>A0AAN8AKP9</accession>
<name>A0AAN8AKP9_ELEMC</name>
<dbReference type="EMBL" id="JAUZQC010000009">
    <property type="protein sequence ID" value="KAK5866246.1"/>
    <property type="molecule type" value="Genomic_DNA"/>
</dbReference>
<proteinExistence type="predicted"/>
<gene>
    <name evidence="1" type="ORF">PBY51_020452</name>
</gene>
<organism evidence="1 2">
    <name type="scientific">Eleginops maclovinus</name>
    <name type="common">Patagonian blennie</name>
    <name type="synonym">Eleginus maclovinus</name>
    <dbReference type="NCBI Taxonomy" id="56733"/>
    <lineage>
        <taxon>Eukaryota</taxon>
        <taxon>Metazoa</taxon>
        <taxon>Chordata</taxon>
        <taxon>Craniata</taxon>
        <taxon>Vertebrata</taxon>
        <taxon>Euteleostomi</taxon>
        <taxon>Actinopterygii</taxon>
        <taxon>Neopterygii</taxon>
        <taxon>Teleostei</taxon>
        <taxon>Neoteleostei</taxon>
        <taxon>Acanthomorphata</taxon>
        <taxon>Eupercaria</taxon>
        <taxon>Perciformes</taxon>
        <taxon>Notothenioidei</taxon>
        <taxon>Eleginopidae</taxon>
        <taxon>Eleginops</taxon>
    </lineage>
</organism>
<evidence type="ECO:0000313" key="1">
    <source>
        <dbReference type="EMBL" id="KAK5866246.1"/>
    </source>
</evidence>
<evidence type="ECO:0000313" key="2">
    <source>
        <dbReference type="Proteomes" id="UP001346869"/>
    </source>
</evidence>
<comment type="caution">
    <text evidence="1">The sequence shown here is derived from an EMBL/GenBank/DDBJ whole genome shotgun (WGS) entry which is preliminary data.</text>
</comment>
<keyword evidence="2" id="KW-1185">Reference proteome</keyword>